<gene>
    <name evidence="16" type="ORF">EVOR1521_LOCUS31392</name>
</gene>
<evidence type="ECO:0000256" key="10">
    <source>
        <dbReference type="ARBA" id="ARBA00023136"/>
    </source>
</evidence>
<evidence type="ECO:0000256" key="6">
    <source>
        <dbReference type="ARBA" id="ARBA00022837"/>
    </source>
</evidence>
<evidence type="ECO:0000313" key="17">
    <source>
        <dbReference type="Proteomes" id="UP001178507"/>
    </source>
</evidence>
<dbReference type="PANTHER" id="PTHR45628:SF7">
    <property type="entry name" value="VOLTAGE-DEPENDENT CALCIUM CHANNEL TYPE A SUBUNIT ALPHA-1"/>
    <property type="match status" value="1"/>
</dbReference>
<dbReference type="GO" id="GO:0098703">
    <property type="term" value="P:calcium ion import across plasma membrane"/>
    <property type="evidence" value="ECO:0007669"/>
    <property type="project" value="TreeGrafter"/>
</dbReference>
<dbReference type="InterPro" id="IPR005821">
    <property type="entry name" value="Ion_trans_dom"/>
</dbReference>
<keyword evidence="7" id="KW-0851">Voltage-gated channel</keyword>
<evidence type="ECO:0000256" key="1">
    <source>
        <dbReference type="ARBA" id="ARBA00004141"/>
    </source>
</evidence>
<evidence type="ECO:0000256" key="9">
    <source>
        <dbReference type="ARBA" id="ARBA00023065"/>
    </source>
</evidence>
<keyword evidence="3" id="KW-0109">Calcium transport</keyword>
<accession>A0AA36NM69</accession>
<evidence type="ECO:0000259" key="15">
    <source>
        <dbReference type="Pfam" id="PF00520"/>
    </source>
</evidence>
<keyword evidence="17" id="KW-1185">Reference proteome</keyword>
<dbReference type="GO" id="GO:0008331">
    <property type="term" value="F:high voltage-gated calcium channel activity"/>
    <property type="evidence" value="ECO:0007669"/>
    <property type="project" value="TreeGrafter"/>
</dbReference>
<evidence type="ECO:0000256" key="7">
    <source>
        <dbReference type="ARBA" id="ARBA00022882"/>
    </source>
</evidence>
<dbReference type="Gene3D" id="1.10.287.70">
    <property type="match status" value="1"/>
</dbReference>
<protein>
    <recommendedName>
        <fullName evidence="15">Ion transport domain-containing protein</fullName>
    </recommendedName>
</protein>
<dbReference type="Proteomes" id="UP001178507">
    <property type="component" value="Unassembled WGS sequence"/>
</dbReference>
<dbReference type="Gene3D" id="1.20.120.350">
    <property type="entry name" value="Voltage-gated potassium channels. Chain C"/>
    <property type="match status" value="1"/>
</dbReference>
<feature type="domain" description="Ion transport" evidence="15">
    <location>
        <begin position="297"/>
        <end position="540"/>
    </location>
</feature>
<organism evidence="16 17">
    <name type="scientific">Effrenium voratum</name>
    <dbReference type="NCBI Taxonomy" id="2562239"/>
    <lineage>
        <taxon>Eukaryota</taxon>
        <taxon>Sar</taxon>
        <taxon>Alveolata</taxon>
        <taxon>Dinophyceae</taxon>
        <taxon>Suessiales</taxon>
        <taxon>Symbiodiniaceae</taxon>
        <taxon>Effrenium</taxon>
    </lineage>
</organism>
<dbReference type="SUPFAM" id="SSF81324">
    <property type="entry name" value="Voltage-gated potassium channels"/>
    <property type="match status" value="1"/>
</dbReference>
<keyword evidence="2" id="KW-0813">Transport</keyword>
<evidence type="ECO:0000256" key="13">
    <source>
        <dbReference type="SAM" id="MobiDB-lite"/>
    </source>
</evidence>
<keyword evidence="12" id="KW-0407">Ion channel</keyword>
<sequence>MDREVFSTLLDNALHSMRDHLLEIYDIGQGSRYSSMENSLDQITLPQQGGNAFDDLPAGLESPEGRMPREVSSGSAMDHRRTTGSLRSYEAKQNPFGVSVHDAKAVIERLRLRLGFMKVSSRALITGRALQESVEALGLTRYTVQEMDDFVNQLASYISLKLEDDEHHLNLASPGRPLKAQKGDGPSGKPDWHWPLCQVEPQSPVGSVVSMELNPTPRLELVSYNAVPVQALMEVFLADERDILRARIFDSPSFRQFQAMREILLAGDTNRLVAELTFVRINDLAAPPEDRSQPLAFMEHLVTFIIIANAVSLSLMADPLYADWSGWQGVEAFFASFLLVEIALRMIMEGFSRYWVGDEMLWNLFDVALALVAWTDILVLQMLTEESELFSTGFLRIIRLIRLVRVMRVFRLKVFKELRLMVKGLLAGIWTLSLAFVLLFSVLYLVSGFATIAIGNNARTTALGLEKQFASVPDSMFTAFRCFTGDCNSDSGQPIASLLAAEYGIPFILCFVVSYMLVAMGIFNVILAVYVDITMKAAKETETLTAEQHARESIRIARTTRELLKKFASFHKIMKEDGGELDEILKMDSRPSVHFTDEDIYENLAISKECFLMVIQDRTVQHLMDDLDLPPDRANLFEIIDADGSGTLHITELVHGLLKIRGDVKKSDTVASLLATKAVQQMVQEMRQESKAELEALHKDVVAELKAHLRWRGPARSAQV</sequence>
<keyword evidence="9" id="KW-0406">Ion transport</keyword>
<dbReference type="InterPro" id="IPR050599">
    <property type="entry name" value="VDCC_alpha-1_subunit"/>
</dbReference>
<feature type="region of interest" description="Disordered" evidence="13">
    <location>
        <begin position="57"/>
        <end position="81"/>
    </location>
</feature>
<dbReference type="Pfam" id="PF00520">
    <property type="entry name" value="Ion_trans"/>
    <property type="match status" value="1"/>
</dbReference>
<evidence type="ECO:0000313" key="16">
    <source>
        <dbReference type="EMBL" id="CAJ1410601.1"/>
    </source>
</evidence>
<name>A0AA36NM69_9DINO</name>
<evidence type="ECO:0000256" key="3">
    <source>
        <dbReference type="ARBA" id="ARBA00022568"/>
    </source>
</evidence>
<evidence type="ECO:0000256" key="5">
    <source>
        <dbReference type="ARBA" id="ARBA00022692"/>
    </source>
</evidence>
<keyword evidence="5 14" id="KW-0812">Transmembrane</keyword>
<keyword evidence="10 14" id="KW-0472">Membrane</keyword>
<feature type="transmembrane region" description="Helical" evidence="14">
    <location>
        <begin position="503"/>
        <end position="531"/>
    </location>
</feature>
<evidence type="ECO:0000256" key="12">
    <source>
        <dbReference type="ARBA" id="ARBA00023303"/>
    </source>
</evidence>
<keyword evidence="6" id="KW-0106">Calcium</keyword>
<dbReference type="AlphaFoldDB" id="A0AA36NM69"/>
<feature type="transmembrane region" description="Helical" evidence="14">
    <location>
        <begin position="425"/>
        <end position="446"/>
    </location>
</feature>
<proteinExistence type="predicted"/>
<evidence type="ECO:0000256" key="11">
    <source>
        <dbReference type="ARBA" id="ARBA00023180"/>
    </source>
</evidence>
<dbReference type="InterPro" id="IPR027359">
    <property type="entry name" value="Volt_channel_dom_sf"/>
</dbReference>
<evidence type="ECO:0000256" key="4">
    <source>
        <dbReference type="ARBA" id="ARBA00022673"/>
    </source>
</evidence>
<evidence type="ECO:0000256" key="8">
    <source>
        <dbReference type="ARBA" id="ARBA00022989"/>
    </source>
</evidence>
<comment type="caution">
    <text evidence="16">The sequence shown here is derived from an EMBL/GenBank/DDBJ whole genome shotgun (WGS) entry which is preliminary data.</text>
</comment>
<dbReference type="GO" id="GO:0005891">
    <property type="term" value="C:voltage-gated calcium channel complex"/>
    <property type="evidence" value="ECO:0007669"/>
    <property type="project" value="TreeGrafter"/>
</dbReference>
<comment type="subcellular location">
    <subcellularLocation>
        <location evidence="1">Membrane</location>
        <topology evidence="1">Multi-pass membrane protein</topology>
    </subcellularLocation>
</comment>
<keyword evidence="4" id="KW-0107">Calcium channel</keyword>
<evidence type="ECO:0000256" key="14">
    <source>
        <dbReference type="SAM" id="Phobius"/>
    </source>
</evidence>
<reference evidence="16" key="1">
    <citation type="submission" date="2023-08" db="EMBL/GenBank/DDBJ databases">
        <authorList>
            <person name="Chen Y."/>
            <person name="Shah S."/>
            <person name="Dougan E. K."/>
            <person name="Thang M."/>
            <person name="Chan C."/>
        </authorList>
    </citation>
    <scope>NUCLEOTIDE SEQUENCE</scope>
</reference>
<keyword evidence="11" id="KW-0325">Glycoprotein</keyword>
<dbReference type="PANTHER" id="PTHR45628">
    <property type="entry name" value="VOLTAGE-DEPENDENT CALCIUM CHANNEL TYPE A SUBUNIT ALPHA-1"/>
    <property type="match status" value="1"/>
</dbReference>
<dbReference type="EMBL" id="CAUJNA010003827">
    <property type="protein sequence ID" value="CAJ1410601.1"/>
    <property type="molecule type" value="Genomic_DNA"/>
</dbReference>
<keyword evidence="8 14" id="KW-1133">Transmembrane helix</keyword>
<evidence type="ECO:0000256" key="2">
    <source>
        <dbReference type="ARBA" id="ARBA00022448"/>
    </source>
</evidence>